<comment type="caution">
    <text evidence="1">The sequence shown here is derived from an EMBL/GenBank/DDBJ whole genome shotgun (WGS) entry which is preliminary data.</text>
</comment>
<evidence type="ECO:0008006" key="3">
    <source>
        <dbReference type="Google" id="ProtNLM"/>
    </source>
</evidence>
<keyword evidence="2" id="KW-1185">Reference proteome</keyword>
<dbReference type="OrthoDB" id="6778796at2759"/>
<dbReference type="Proteomes" id="UP001152888">
    <property type="component" value="Unassembled WGS sequence"/>
</dbReference>
<evidence type="ECO:0000313" key="2">
    <source>
        <dbReference type="Proteomes" id="UP001152888"/>
    </source>
</evidence>
<gene>
    <name evidence="1" type="ORF">ACAOBT_LOCUS21098</name>
</gene>
<sequence length="208" mass="23686">MPRKYIRTNTARPRTTWSDEQLMEVVAKVQTGEISKRVAHRRYNVPPRITKRRITCGNFKKGALGPEGILGRVNETRLVAHTHRLSVVGSAPDRSTVRTLAFRFAEKLGIKHPFSAATEKALFAWLHSFLDRNPELSVRQAEGLSLSRAQGMNREDARRFFELLDEALTKNGLMEKPSCIFSMDETGVQLLNKPSKVVTRKVAKMYMY</sequence>
<dbReference type="AlphaFoldDB" id="A0A9P0LI85"/>
<name>A0A9P0LI85_ACAOB</name>
<dbReference type="EMBL" id="CAKOFQ010007156">
    <property type="protein sequence ID" value="CAH1992792.1"/>
    <property type="molecule type" value="Genomic_DNA"/>
</dbReference>
<accession>A0A9P0LI85</accession>
<evidence type="ECO:0000313" key="1">
    <source>
        <dbReference type="EMBL" id="CAH1992792.1"/>
    </source>
</evidence>
<protein>
    <recommendedName>
        <fullName evidence="3">HTH CENPB-type domain-containing protein</fullName>
    </recommendedName>
</protein>
<organism evidence="1 2">
    <name type="scientific">Acanthoscelides obtectus</name>
    <name type="common">Bean weevil</name>
    <name type="synonym">Bruchus obtectus</name>
    <dbReference type="NCBI Taxonomy" id="200917"/>
    <lineage>
        <taxon>Eukaryota</taxon>
        <taxon>Metazoa</taxon>
        <taxon>Ecdysozoa</taxon>
        <taxon>Arthropoda</taxon>
        <taxon>Hexapoda</taxon>
        <taxon>Insecta</taxon>
        <taxon>Pterygota</taxon>
        <taxon>Neoptera</taxon>
        <taxon>Endopterygota</taxon>
        <taxon>Coleoptera</taxon>
        <taxon>Polyphaga</taxon>
        <taxon>Cucujiformia</taxon>
        <taxon>Chrysomeloidea</taxon>
        <taxon>Chrysomelidae</taxon>
        <taxon>Bruchinae</taxon>
        <taxon>Bruchini</taxon>
        <taxon>Acanthoscelides</taxon>
    </lineage>
</organism>
<reference evidence="1" key="1">
    <citation type="submission" date="2022-03" db="EMBL/GenBank/DDBJ databases">
        <authorList>
            <person name="Sayadi A."/>
        </authorList>
    </citation>
    <scope>NUCLEOTIDE SEQUENCE</scope>
</reference>
<proteinExistence type="predicted"/>